<proteinExistence type="inferred from homology"/>
<evidence type="ECO:0000256" key="9">
    <source>
        <dbReference type="ARBA" id="ARBA00022840"/>
    </source>
</evidence>
<dbReference type="GO" id="GO:0005634">
    <property type="term" value="C:nucleus"/>
    <property type="evidence" value="ECO:0007669"/>
    <property type="project" value="EnsemblFungi"/>
</dbReference>
<evidence type="ECO:0000256" key="7">
    <source>
        <dbReference type="ARBA" id="ARBA00022741"/>
    </source>
</evidence>
<reference evidence="12 13" key="1">
    <citation type="journal article" date="2015" name="Genome Biol. Evol.">
        <title>Phylogenomic analyses indicate that early fungi evolved digesting cell walls of algal ancestors of land plants.</title>
        <authorList>
            <person name="Chang Y."/>
            <person name="Wang S."/>
            <person name="Sekimoto S."/>
            <person name="Aerts A.L."/>
            <person name="Choi C."/>
            <person name="Clum A."/>
            <person name="LaButti K.M."/>
            <person name="Lindquist E.A."/>
            <person name="Yee Ngan C."/>
            <person name="Ohm R.A."/>
            <person name="Salamov A.A."/>
            <person name="Grigoriev I.V."/>
            <person name="Spatafora J.W."/>
            <person name="Berbee M.L."/>
        </authorList>
    </citation>
    <scope>NUCLEOTIDE SEQUENCE [LARGE SCALE GENOMIC DNA]</scope>
    <source>
        <strain evidence="12 13">NRRL 28638</strain>
    </source>
</reference>
<evidence type="ECO:0000256" key="10">
    <source>
        <dbReference type="ARBA" id="ARBA00022993"/>
    </source>
</evidence>
<evidence type="ECO:0000256" key="11">
    <source>
        <dbReference type="ARBA" id="ARBA00060870"/>
    </source>
</evidence>
<dbReference type="PANTHER" id="PTHR12280">
    <property type="entry name" value="PANTOTHENATE KINASE"/>
    <property type="match status" value="1"/>
</dbReference>
<evidence type="ECO:0000256" key="5">
    <source>
        <dbReference type="ARBA" id="ARBA00022490"/>
    </source>
</evidence>
<dbReference type="STRING" id="796925.A0A137NVI0"/>
<dbReference type="Gene3D" id="3.30.420.40">
    <property type="match status" value="1"/>
</dbReference>
<dbReference type="OMA" id="FKNPDIC"/>
<dbReference type="InterPro" id="IPR043129">
    <property type="entry name" value="ATPase_NBD"/>
</dbReference>
<dbReference type="GO" id="GO:0015937">
    <property type="term" value="P:coenzyme A biosynthetic process"/>
    <property type="evidence" value="ECO:0007669"/>
    <property type="project" value="UniProtKB-KW"/>
</dbReference>
<comment type="subcellular location">
    <subcellularLocation>
        <location evidence="2">Cytoplasm</location>
    </subcellularLocation>
</comment>
<dbReference type="GO" id="GO:0008204">
    <property type="term" value="P:ergosterol metabolic process"/>
    <property type="evidence" value="ECO:0007669"/>
    <property type="project" value="EnsemblFungi"/>
</dbReference>
<dbReference type="EC" id="2.7.1.33" evidence="4"/>
<keyword evidence="6" id="KW-0808">Transferase</keyword>
<evidence type="ECO:0000256" key="2">
    <source>
        <dbReference type="ARBA" id="ARBA00004496"/>
    </source>
</evidence>
<keyword evidence="5" id="KW-0963">Cytoplasm</keyword>
<dbReference type="Pfam" id="PF03630">
    <property type="entry name" value="Fumble"/>
    <property type="match status" value="1"/>
</dbReference>
<name>A0A137NVI0_CONC2</name>
<dbReference type="FunFam" id="3.30.420.40:FF:000025">
    <property type="entry name" value="pantothenate kinase 2, mitochondrial"/>
    <property type="match status" value="1"/>
</dbReference>
<evidence type="ECO:0000313" key="13">
    <source>
        <dbReference type="Proteomes" id="UP000070444"/>
    </source>
</evidence>
<dbReference type="PANTHER" id="PTHR12280:SF20">
    <property type="entry name" value="4'-PHOSPHOPANTETHEINE PHOSPHATASE"/>
    <property type="match status" value="1"/>
</dbReference>
<evidence type="ECO:0000256" key="4">
    <source>
        <dbReference type="ARBA" id="ARBA00012102"/>
    </source>
</evidence>
<evidence type="ECO:0000256" key="8">
    <source>
        <dbReference type="ARBA" id="ARBA00022777"/>
    </source>
</evidence>
<dbReference type="EMBL" id="KQ964691">
    <property type="protein sequence ID" value="KXN66766.1"/>
    <property type="molecule type" value="Genomic_DNA"/>
</dbReference>
<dbReference type="GO" id="GO:0005829">
    <property type="term" value="C:cytosol"/>
    <property type="evidence" value="ECO:0007669"/>
    <property type="project" value="TreeGrafter"/>
</dbReference>
<dbReference type="Gene3D" id="3.30.420.510">
    <property type="match status" value="1"/>
</dbReference>
<dbReference type="Proteomes" id="UP000070444">
    <property type="component" value="Unassembled WGS sequence"/>
</dbReference>
<evidence type="ECO:0000256" key="3">
    <source>
        <dbReference type="ARBA" id="ARBA00005225"/>
    </source>
</evidence>
<evidence type="ECO:0000256" key="6">
    <source>
        <dbReference type="ARBA" id="ARBA00022679"/>
    </source>
</evidence>
<keyword evidence="9" id="KW-0067">ATP-binding</keyword>
<gene>
    <name evidence="12" type="ORF">CONCODRAFT_11309</name>
</gene>
<dbReference type="GO" id="GO:0005524">
    <property type="term" value="F:ATP binding"/>
    <property type="evidence" value="ECO:0007669"/>
    <property type="project" value="UniProtKB-KW"/>
</dbReference>
<accession>A0A137NVI0</accession>
<dbReference type="OrthoDB" id="498611at2759"/>
<keyword evidence="13" id="KW-1185">Reference proteome</keyword>
<protein>
    <recommendedName>
        <fullName evidence="4">pantothenate kinase</fullName>
        <ecNumber evidence="4">2.7.1.33</ecNumber>
    </recommendedName>
</protein>
<evidence type="ECO:0000313" key="12">
    <source>
        <dbReference type="EMBL" id="KXN66766.1"/>
    </source>
</evidence>
<comment type="pathway">
    <text evidence="3">Cofactor biosynthesis; coenzyme A biosynthesis; CoA from (R)-pantothenate: step 1/5.</text>
</comment>
<comment type="catalytic activity">
    <reaction evidence="1">
        <text>(R)-pantothenate + ATP = (R)-4'-phosphopantothenate + ADP + H(+)</text>
        <dbReference type="Rhea" id="RHEA:16373"/>
        <dbReference type="ChEBI" id="CHEBI:10986"/>
        <dbReference type="ChEBI" id="CHEBI:15378"/>
        <dbReference type="ChEBI" id="CHEBI:29032"/>
        <dbReference type="ChEBI" id="CHEBI:30616"/>
        <dbReference type="ChEBI" id="CHEBI:456216"/>
        <dbReference type="EC" id="2.7.1.33"/>
    </reaction>
</comment>
<keyword evidence="7" id="KW-0547">Nucleotide-binding</keyword>
<sequence>MFVNSKGATIINECLSSDGKRINLPNHVFEETYVAIDIGGSLAKVVYYDKSPNSKDSNSLKEGHLNFAKFATDELDEMIKFLKTYSLYLVKQALKLEMELNVKIQKEDEMFCLIKGVDFFIREVPLEVFTYSLQEPMNFFKPPKNQYPYLLVNIGSGVSIIKVKGENDYERISGTSVTWRWYFLGIISLLTDCTSFDEMLELSKQGHNTNVDLLVGDIYGTDYNKIGLKSTTIASSMGKVFRKNLISNKPSQTHQQSNSEQMLTPEMEEDPNFKPQDICASLLYMVSNNIGQIAYLNAKAHNIQYIYFGGFFIRGHPITMNTLSYAINFWSKGNMKALFLRHEGYLGAMGAFLKFNEN</sequence>
<keyword evidence="8" id="KW-0418">Kinase</keyword>
<dbReference type="InterPro" id="IPR004567">
    <property type="entry name" value="Type_II_PanK"/>
</dbReference>
<dbReference type="CDD" id="cd24123">
    <property type="entry name" value="ASKHA_NBD_PanK-II_Pank4"/>
    <property type="match status" value="1"/>
</dbReference>
<organism evidence="12 13">
    <name type="scientific">Conidiobolus coronatus (strain ATCC 28846 / CBS 209.66 / NRRL 28638)</name>
    <name type="common">Delacroixia coronata</name>
    <dbReference type="NCBI Taxonomy" id="796925"/>
    <lineage>
        <taxon>Eukaryota</taxon>
        <taxon>Fungi</taxon>
        <taxon>Fungi incertae sedis</taxon>
        <taxon>Zoopagomycota</taxon>
        <taxon>Entomophthoromycotina</taxon>
        <taxon>Entomophthoromycetes</taxon>
        <taxon>Entomophthorales</taxon>
        <taxon>Ancylistaceae</taxon>
        <taxon>Conidiobolus</taxon>
    </lineage>
</organism>
<keyword evidence="10" id="KW-0173">Coenzyme A biosynthesis</keyword>
<comment type="similarity">
    <text evidence="11">Belongs to the type II pantothenate kinase family.</text>
</comment>
<dbReference type="SUPFAM" id="SSF53067">
    <property type="entry name" value="Actin-like ATPase domain"/>
    <property type="match status" value="2"/>
</dbReference>
<evidence type="ECO:0000256" key="1">
    <source>
        <dbReference type="ARBA" id="ARBA00001206"/>
    </source>
</evidence>
<dbReference type="GO" id="GO:0004594">
    <property type="term" value="F:pantothenate kinase activity"/>
    <property type="evidence" value="ECO:0007669"/>
    <property type="project" value="UniProtKB-EC"/>
</dbReference>
<dbReference type="AlphaFoldDB" id="A0A137NVI0"/>
<dbReference type="NCBIfam" id="TIGR00555">
    <property type="entry name" value="panK_eukar"/>
    <property type="match status" value="1"/>
</dbReference>